<evidence type="ECO:0000256" key="1">
    <source>
        <dbReference type="ARBA" id="ARBA00022679"/>
    </source>
</evidence>
<organism evidence="3 4">
    <name type="scientific">Ktedonobacter robiniae</name>
    <dbReference type="NCBI Taxonomy" id="2778365"/>
    <lineage>
        <taxon>Bacteria</taxon>
        <taxon>Bacillati</taxon>
        <taxon>Chloroflexota</taxon>
        <taxon>Ktedonobacteria</taxon>
        <taxon>Ktedonobacterales</taxon>
        <taxon>Ktedonobacteraceae</taxon>
        <taxon>Ktedonobacter</taxon>
    </lineage>
</organism>
<gene>
    <name evidence="3" type="ORF">KSB_83830</name>
</gene>
<proteinExistence type="predicted"/>
<reference evidence="3 4" key="1">
    <citation type="journal article" date="2021" name="Int. J. Syst. Evol. Microbiol.">
        <title>Reticulibacter mediterranei gen. nov., sp. nov., within the new family Reticulibacteraceae fam. nov., and Ktedonospora formicarum gen. nov., sp. nov., Ktedonobacter robiniae sp. nov., Dictyobacter formicarum sp. nov. and Dictyobacter arantiisoli sp. nov., belonging to the class Ktedonobacteria.</title>
        <authorList>
            <person name="Yabe S."/>
            <person name="Zheng Y."/>
            <person name="Wang C.M."/>
            <person name="Sakai Y."/>
            <person name="Abe K."/>
            <person name="Yokota A."/>
            <person name="Donadio S."/>
            <person name="Cavaletti L."/>
            <person name="Monciardini P."/>
        </authorList>
    </citation>
    <scope>NUCLEOTIDE SEQUENCE [LARGE SCALE GENOMIC DNA]</scope>
    <source>
        <strain evidence="3 4">SOSP1-30</strain>
    </source>
</reference>
<dbReference type="SUPFAM" id="SSF81301">
    <property type="entry name" value="Nucleotidyltransferase"/>
    <property type="match status" value="1"/>
</dbReference>
<protein>
    <submittedName>
        <fullName evidence="3">Streptomycin 3''-adenylyltransferase</fullName>
    </submittedName>
</protein>
<accession>A0ABQ3V4N1</accession>
<dbReference type="InterPro" id="IPR025184">
    <property type="entry name" value="AadA_C"/>
</dbReference>
<sequence length="276" mass="31436">MSLPLHLPQDVLARLTSDPTIPATVPTLLDALLLGVQQMLGQNLVGLYLRGSLAMGDFDPLASDVDFFAVTEHLLTETEFTDLTTMHDTLATLPNPYAVHLEGAYIPRVSVRRFTLGERLPTLFRQERLKWYEHDYNWVLERWVVREHGLKLCGPAPTTLIDPISADELRDAVRLRMPEWLRWANQPDDPDWQLHLGQKAYVIQTMCRALCTLATGTLPSKPQAVAWALATLPDPWRSTVEHSQAWHNKQTFDASLNPEIQRFIRMAVSQAERDLR</sequence>
<keyword evidence="4" id="KW-1185">Reference proteome</keyword>
<keyword evidence="1" id="KW-0808">Transferase</keyword>
<feature type="domain" description="Adenylyltransferase AadA C-terminal" evidence="2">
    <location>
        <begin position="160"/>
        <end position="266"/>
    </location>
</feature>
<dbReference type="InterPro" id="IPR043519">
    <property type="entry name" value="NT_sf"/>
</dbReference>
<evidence type="ECO:0000313" key="4">
    <source>
        <dbReference type="Proteomes" id="UP000654345"/>
    </source>
</evidence>
<dbReference type="EMBL" id="BNJG01000003">
    <property type="protein sequence ID" value="GHO59908.1"/>
    <property type="molecule type" value="Genomic_DNA"/>
</dbReference>
<dbReference type="RefSeq" id="WP_201376044.1">
    <property type="nucleotide sequence ID" value="NZ_BNJG01000003.1"/>
</dbReference>
<evidence type="ECO:0000259" key="2">
    <source>
        <dbReference type="Pfam" id="PF13427"/>
    </source>
</evidence>
<dbReference type="Pfam" id="PF13427">
    <property type="entry name" value="AadA_C"/>
    <property type="match status" value="1"/>
</dbReference>
<dbReference type="Proteomes" id="UP000654345">
    <property type="component" value="Unassembled WGS sequence"/>
</dbReference>
<comment type="caution">
    <text evidence="3">The sequence shown here is derived from an EMBL/GenBank/DDBJ whole genome shotgun (WGS) entry which is preliminary data.</text>
</comment>
<name>A0ABQ3V4N1_9CHLR</name>
<evidence type="ECO:0000313" key="3">
    <source>
        <dbReference type="EMBL" id="GHO59908.1"/>
    </source>
</evidence>